<evidence type="ECO:0000313" key="2">
    <source>
        <dbReference type="EMBL" id="RSZ61384.1"/>
    </source>
</evidence>
<dbReference type="Pfam" id="PF13380">
    <property type="entry name" value="CoA_binding_2"/>
    <property type="match status" value="1"/>
</dbReference>
<dbReference type="InterPro" id="IPR003781">
    <property type="entry name" value="CoA-bd"/>
</dbReference>
<dbReference type="Gene3D" id="3.40.50.720">
    <property type="entry name" value="NAD(P)-binding Rossmann-like Domain"/>
    <property type="match status" value="1"/>
</dbReference>
<dbReference type="PANTHER" id="PTHR42793:SF1">
    <property type="entry name" value="PEPTIDYL-LYSINE N-ACETYLTRANSFERASE PATZ"/>
    <property type="match status" value="1"/>
</dbReference>
<accession>A0A3S0HFA2</accession>
<reference evidence="2 3" key="1">
    <citation type="submission" date="2018-12" db="EMBL/GenBank/DDBJ databases">
        <title>YIM 101343 draft genome.</title>
        <authorList>
            <person name="Chen X."/>
        </authorList>
    </citation>
    <scope>NUCLEOTIDE SEQUENCE [LARGE SCALE GENOMIC DNA]</scope>
    <source>
        <strain evidence="2 3">YIM 101343</strain>
    </source>
</reference>
<proteinExistence type="predicted"/>
<dbReference type="OrthoDB" id="190266at2"/>
<organism evidence="2 3">
    <name type="scientific">Corynebacterium hylobatis</name>
    <dbReference type="NCBI Taxonomy" id="1859290"/>
    <lineage>
        <taxon>Bacteria</taxon>
        <taxon>Bacillati</taxon>
        <taxon>Actinomycetota</taxon>
        <taxon>Actinomycetes</taxon>
        <taxon>Mycobacteriales</taxon>
        <taxon>Corynebacteriaceae</taxon>
        <taxon>Corynebacterium</taxon>
    </lineage>
</organism>
<dbReference type="EMBL" id="RXHJ01000022">
    <property type="protein sequence ID" value="RSZ61384.1"/>
    <property type="molecule type" value="Genomic_DNA"/>
</dbReference>
<name>A0A3S0HFA2_9CORY</name>
<dbReference type="Proteomes" id="UP000274907">
    <property type="component" value="Unassembled WGS sequence"/>
</dbReference>
<dbReference type="Pfam" id="PF13549">
    <property type="entry name" value="ATP-grasp_5"/>
    <property type="match status" value="1"/>
</dbReference>
<dbReference type="Pfam" id="PF13607">
    <property type="entry name" value="Succ_CoA_lig"/>
    <property type="match status" value="1"/>
</dbReference>
<dbReference type="Gene3D" id="3.40.50.261">
    <property type="entry name" value="Succinyl-CoA synthetase domains"/>
    <property type="match status" value="2"/>
</dbReference>
<feature type="domain" description="CoA-binding" evidence="1">
    <location>
        <begin position="15"/>
        <end position="107"/>
    </location>
</feature>
<dbReference type="SUPFAM" id="SSF52210">
    <property type="entry name" value="Succinyl-CoA synthetase domains"/>
    <property type="match status" value="2"/>
</dbReference>
<protein>
    <submittedName>
        <fullName evidence="2">CoA-binding protein</fullName>
    </submittedName>
</protein>
<dbReference type="SMART" id="SM00881">
    <property type="entry name" value="CoA_binding"/>
    <property type="match status" value="1"/>
</dbReference>
<evidence type="ECO:0000313" key="3">
    <source>
        <dbReference type="Proteomes" id="UP000274907"/>
    </source>
</evidence>
<gene>
    <name evidence="2" type="ORF">EAH68_13435</name>
</gene>
<sequence>MTNTTQSVTENLRPLFQPRGIVVIGASENPDKLGSIMIKSLADFPGPVVGINPRGGEGLYTSVAEAVAAEGPMDLAISCIPAAPTAAALREASEAGVGAALVCSGGFSEAGGPGDGFEEELLQVLEDTGLRLLGPNTSGFFLPGEDLLACFVPTVKDLKTGNISVVSSSGGVNLATCYNLHRSGRGIRLGLGIGGAINLTATEVVEYLTEDEQTEVIALHIEKVEDGPRLINAIREATTRKPVVALVIGRTDIKEFARRHTGSLDTSWQLTRSILEQAGAVVVDTEQELADAAIALSARRIAPKAEPKIAFVTGQAGPGMIIADRLQTDGIALPELAQGPFEKISSMLPPMTHMKNPVDTGRPAPGLREVIAAVGEDDNIDAIGAFAIVEETLNLTTEFIESGVQDVPVLAAVDGTVDIVGAAAAKAVEQNVPLVLGPTALAVGLRALAADARAQFLKNRPAVTAAALTGIEDTTALGLSVDENATGIRLLAQARRDNIFGVTVALGFGGEGLGDESVRVAPIVEGLAAEMLDELRGAALLRGENGRVDTVGVDKLLAALAAALETDQQAETISVDLVATSNGDLQVTGLRQPTLQPVG</sequence>
<dbReference type="AlphaFoldDB" id="A0A3S0HFA2"/>
<evidence type="ECO:0000259" key="1">
    <source>
        <dbReference type="SMART" id="SM00881"/>
    </source>
</evidence>
<keyword evidence="3" id="KW-1185">Reference proteome</keyword>
<dbReference type="RefSeq" id="WP_126121857.1">
    <property type="nucleotide sequence ID" value="NZ_RXHJ01000022.1"/>
</dbReference>
<dbReference type="PANTHER" id="PTHR42793">
    <property type="entry name" value="COA BINDING DOMAIN CONTAINING PROTEIN"/>
    <property type="match status" value="1"/>
</dbReference>
<comment type="caution">
    <text evidence="2">The sequence shown here is derived from an EMBL/GenBank/DDBJ whole genome shotgun (WGS) entry which is preliminary data.</text>
</comment>
<dbReference type="InterPro" id="IPR016102">
    <property type="entry name" value="Succinyl-CoA_synth-like"/>
</dbReference>
<dbReference type="InterPro" id="IPR036291">
    <property type="entry name" value="NAD(P)-bd_dom_sf"/>
</dbReference>
<dbReference type="SUPFAM" id="SSF51735">
    <property type="entry name" value="NAD(P)-binding Rossmann-fold domains"/>
    <property type="match status" value="1"/>
</dbReference>
<dbReference type="InterPro" id="IPR032875">
    <property type="entry name" value="Succ_CoA_lig_flav_dom"/>
</dbReference>